<dbReference type="InterPro" id="IPR002637">
    <property type="entry name" value="RdgB/HAM1"/>
</dbReference>
<comment type="subunit">
    <text evidence="2 10">Homodimer.</text>
</comment>
<dbReference type="GO" id="GO:0036220">
    <property type="term" value="F:ITP diphosphatase activity"/>
    <property type="evidence" value="ECO:0007669"/>
    <property type="project" value="UniProtKB-UniRule"/>
</dbReference>
<dbReference type="GO" id="GO:0036222">
    <property type="term" value="F:XTP diphosphatase activity"/>
    <property type="evidence" value="ECO:0007669"/>
    <property type="project" value="UniProtKB-UniRule"/>
</dbReference>
<dbReference type="GO" id="GO:0035870">
    <property type="term" value="F:dITP diphosphatase activity"/>
    <property type="evidence" value="ECO:0007669"/>
    <property type="project" value="UniProtKB-UniRule"/>
</dbReference>
<dbReference type="SUPFAM" id="SSF52972">
    <property type="entry name" value="ITPase-like"/>
    <property type="match status" value="1"/>
</dbReference>
<keyword evidence="7 10" id="KW-0546">Nucleotide metabolism</keyword>
<evidence type="ECO:0000256" key="1">
    <source>
        <dbReference type="ARBA" id="ARBA00008023"/>
    </source>
</evidence>
<reference evidence="13 14" key="1">
    <citation type="journal article" date="2010" name="Stand. Genomic Sci.">
        <title>Complete genome sequence of Thermaerobacter marianensis type strain (7p75a).</title>
        <authorList>
            <person name="Han C."/>
            <person name="Gu W."/>
            <person name="Zhang X."/>
            <person name="Lapidus A."/>
            <person name="Nolan M."/>
            <person name="Copeland A."/>
            <person name="Lucas S."/>
            <person name="Del Rio T.G."/>
            <person name="Tice H."/>
            <person name="Cheng J.F."/>
            <person name="Tapia R."/>
            <person name="Goodwin L."/>
            <person name="Pitluck S."/>
            <person name="Pagani I."/>
            <person name="Ivanova N."/>
            <person name="Mavromatis K."/>
            <person name="Mikhailova N."/>
            <person name="Pati A."/>
            <person name="Chen A."/>
            <person name="Palaniappan K."/>
            <person name="Land M."/>
            <person name="Hauser L."/>
            <person name="Chang Y.J."/>
            <person name="Jeffries C.D."/>
            <person name="Schneider S."/>
            <person name="Rohde M."/>
            <person name="Goker M."/>
            <person name="Pukall R."/>
            <person name="Woyke T."/>
            <person name="Bristow J."/>
            <person name="Eisen J.A."/>
            <person name="Markowitz V."/>
            <person name="Hugenholtz P."/>
            <person name="Kyrpides N.C."/>
            <person name="Klenk H.P."/>
            <person name="Detter J.C."/>
        </authorList>
    </citation>
    <scope>NUCLEOTIDE SEQUENCE [LARGE SCALE GENOMIC DNA]</scope>
    <source>
        <strain evidence="14">ATCC 700841 / DSM 12885 / JCM 10246 / 7p75a</strain>
    </source>
</reference>
<name>E6SKT7_THEM7</name>
<dbReference type="EC" id="3.6.1.66" evidence="10"/>
<organism evidence="13 14">
    <name type="scientific">Thermaerobacter marianensis (strain ATCC 700841 / DSM 12885 / JCM 10246 / 7p75a)</name>
    <dbReference type="NCBI Taxonomy" id="644966"/>
    <lineage>
        <taxon>Bacteria</taxon>
        <taxon>Bacillati</taxon>
        <taxon>Bacillota</taxon>
        <taxon>Clostridia</taxon>
        <taxon>Eubacteriales</taxon>
        <taxon>Clostridiales Family XVII. Incertae Sedis</taxon>
        <taxon>Thermaerobacter</taxon>
    </lineage>
</organism>
<evidence type="ECO:0000256" key="3">
    <source>
        <dbReference type="ARBA" id="ARBA00022723"/>
    </source>
</evidence>
<dbReference type="InterPro" id="IPR029001">
    <property type="entry name" value="ITPase-like_fam"/>
</dbReference>
<evidence type="ECO:0000256" key="4">
    <source>
        <dbReference type="ARBA" id="ARBA00022741"/>
    </source>
</evidence>
<dbReference type="NCBIfam" id="TIGR00042">
    <property type="entry name" value="RdgB/HAM1 family non-canonical purine NTP pyrophosphatase"/>
    <property type="match status" value="1"/>
</dbReference>
<comment type="catalytic activity">
    <reaction evidence="9 10">
        <text>XTP + H2O = XMP + diphosphate + H(+)</text>
        <dbReference type="Rhea" id="RHEA:28610"/>
        <dbReference type="ChEBI" id="CHEBI:15377"/>
        <dbReference type="ChEBI" id="CHEBI:15378"/>
        <dbReference type="ChEBI" id="CHEBI:33019"/>
        <dbReference type="ChEBI" id="CHEBI:57464"/>
        <dbReference type="ChEBI" id="CHEBI:61314"/>
        <dbReference type="EC" id="3.6.1.66"/>
    </reaction>
</comment>
<accession>E6SKT7</accession>
<dbReference type="GO" id="GO:0009146">
    <property type="term" value="P:purine nucleoside triphosphate catabolic process"/>
    <property type="evidence" value="ECO:0007669"/>
    <property type="project" value="UniProtKB-UniRule"/>
</dbReference>
<gene>
    <name evidence="13" type="ordered locus">Tmar_2231</name>
</gene>
<feature type="binding site" evidence="10">
    <location>
        <position position="106"/>
    </location>
    <ligand>
        <name>substrate</name>
    </ligand>
</feature>
<dbReference type="GO" id="GO:0000166">
    <property type="term" value="F:nucleotide binding"/>
    <property type="evidence" value="ECO:0007669"/>
    <property type="project" value="UniProtKB-KW"/>
</dbReference>
<evidence type="ECO:0000313" key="13">
    <source>
        <dbReference type="EMBL" id="ADU52310.1"/>
    </source>
</evidence>
<dbReference type="HOGENOM" id="CLU_082080_0_2_9"/>
<feature type="compositionally biased region" description="Low complexity" evidence="12">
    <location>
        <begin position="11"/>
        <end position="28"/>
    </location>
</feature>
<evidence type="ECO:0000256" key="9">
    <source>
        <dbReference type="ARBA" id="ARBA00052017"/>
    </source>
</evidence>
<dbReference type="GO" id="GO:0009117">
    <property type="term" value="P:nucleotide metabolic process"/>
    <property type="evidence" value="ECO:0007669"/>
    <property type="project" value="UniProtKB-KW"/>
</dbReference>
<sequence length="238" mass="24660">MPFAHPEDGAHAVPGPAQAPAGAVAGAAGPAGGGPDLVLATHNRGKVRELENLLAEAGLALRVATLDRFPHVALPEETGSTFLENARLKAEAVARQTGLPALADDSGLCVDALGGRPGVYSARFAGPDANDAANNARLLRELAGVPAERRSARFRSVVVLALPDGRWTWAAGEARGRILEAPRGAGGFGYDPLFYSDELGMTFAEAGLDAKNAVSHRARALRALLPALRAWLVDGIVN</sequence>
<comment type="similarity">
    <text evidence="1 10 11">Belongs to the HAM1 NTPase family.</text>
</comment>
<evidence type="ECO:0000256" key="10">
    <source>
        <dbReference type="HAMAP-Rule" id="MF_01405"/>
    </source>
</evidence>
<dbReference type="PANTHER" id="PTHR11067:SF9">
    <property type="entry name" value="INOSINE TRIPHOSPHATE PYROPHOSPHATASE"/>
    <property type="match status" value="1"/>
</dbReference>
<feature type="binding site" evidence="10">
    <location>
        <position position="105"/>
    </location>
    <ligand>
        <name>Mg(2+)</name>
        <dbReference type="ChEBI" id="CHEBI:18420"/>
    </ligand>
</feature>
<dbReference type="Pfam" id="PF01725">
    <property type="entry name" value="Ham1p_like"/>
    <property type="match status" value="1"/>
</dbReference>
<dbReference type="CDD" id="cd00515">
    <property type="entry name" value="HAM1"/>
    <property type="match status" value="1"/>
</dbReference>
<evidence type="ECO:0000256" key="12">
    <source>
        <dbReference type="SAM" id="MobiDB-lite"/>
    </source>
</evidence>
<reference evidence="14" key="2">
    <citation type="journal article" date="2010" name="Stand. Genomic Sci.">
        <title>Complete genome sequence of Thermaerobacter marianensis type strain (7p75aT).</title>
        <authorList>
            <person name="Han C."/>
            <person name="Gu W."/>
            <person name="Zhang X."/>
            <person name="Lapidus A."/>
            <person name="Nolan M."/>
            <person name="Copeland A."/>
            <person name="Lucas S."/>
            <person name="Glavina Del Rio T."/>
            <person name="Tice H."/>
            <person name="Cheng J."/>
            <person name="Tapia R."/>
            <person name="Goodwin L."/>
            <person name="Pitluck S."/>
            <person name="Pagani I."/>
            <person name="Ivanova N."/>
            <person name="Mavromatis K."/>
            <person name="Mikhailova N."/>
            <person name="Pati A."/>
            <person name="Chen A."/>
            <person name="Palaniappan K."/>
            <person name="Land M."/>
            <person name="Hauser L."/>
            <person name="Chang Y."/>
            <person name="Jeffries C."/>
            <person name="Schneider S."/>
            <person name="Rohde M."/>
            <person name="Goker M."/>
            <person name="Pukall R."/>
            <person name="Woyke T."/>
            <person name="Bristow J."/>
            <person name="Eisen J."/>
            <person name="Markowitz V."/>
            <person name="Hugenholtz P."/>
            <person name="Kyrpides N."/>
            <person name="Klenk H."/>
            <person name="Detter J."/>
        </authorList>
    </citation>
    <scope>NUCLEOTIDE SEQUENCE [LARGE SCALE GENOMIC DNA]</scope>
    <source>
        <strain evidence="14">ATCC 700841 / DSM 12885 / JCM 10246 / 7p75a</strain>
    </source>
</reference>
<dbReference type="GO" id="GO:0046872">
    <property type="term" value="F:metal ion binding"/>
    <property type="evidence" value="ECO:0007669"/>
    <property type="project" value="UniProtKB-KW"/>
</dbReference>
<evidence type="ECO:0000256" key="2">
    <source>
        <dbReference type="ARBA" id="ARBA00011738"/>
    </source>
</evidence>
<feature type="binding site" evidence="10">
    <location>
        <position position="76"/>
    </location>
    <ligand>
        <name>Mg(2+)</name>
        <dbReference type="ChEBI" id="CHEBI:18420"/>
    </ligand>
</feature>
<dbReference type="eggNOG" id="COG0127">
    <property type="taxonomic scope" value="Bacteria"/>
</dbReference>
<feature type="binding site" evidence="10">
    <location>
        <begin position="188"/>
        <end position="191"/>
    </location>
    <ligand>
        <name>substrate</name>
    </ligand>
</feature>
<keyword evidence="3 10" id="KW-0479">Metal-binding</keyword>
<dbReference type="PANTHER" id="PTHR11067">
    <property type="entry name" value="INOSINE TRIPHOSPHATE PYROPHOSPHATASE/HAM1 PROTEIN"/>
    <property type="match status" value="1"/>
</dbReference>
<dbReference type="GO" id="GO:0017111">
    <property type="term" value="F:ribonucleoside triphosphate phosphatase activity"/>
    <property type="evidence" value="ECO:0007669"/>
    <property type="project" value="InterPro"/>
</dbReference>
<dbReference type="AlphaFoldDB" id="E6SKT7"/>
<dbReference type="STRING" id="644966.Tmar_2231"/>
<keyword evidence="6 10" id="KW-0460">Magnesium</keyword>
<feature type="region of interest" description="Disordered" evidence="12">
    <location>
        <begin position="1"/>
        <end position="28"/>
    </location>
</feature>
<feature type="active site" description="Proton acceptor" evidence="10">
    <location>
        <position position="105"/>
    </location>
</feature>
<keyword evidence="4 10" id="KW-0547">Nucleotide-binding</keyword>
<protein>
    <recommendedName>
        <fullName evidence="10">dITP/XTP pyrophosphatase</fullName>
        <ecNumber evidence="10">3.6.1.66</ecNumber>
    </recommendedName>
    <alternativeName>
        <fullName evidence="10">Non-canonical purine NTP pyrophosphatase</fullName>
    </alternativeName>
    <alternativeName>
        <fullName evidence="10">Non-standard purine NTP pyrophosphatase</fullName>
    </alternativeName>
    <alternativeName>
        <fullName evidence="10">Nucleoside-triphosphate diphosphatase</fullName>
    </alternativeName>
    <alternativeName>
        <fullName evidence="10">Nucleoside-triphosphate pyrophosphatase</fullName>
        <shortName evidence="10">NTPase</shortName>
    </alternativeName>
</protein>
<dbReference type="InterPro" id="IPR020922">
    <property type="entry name" value="dITP/XTP_pyrophosphatase"/>
</dbReference>
<dbReference type="RefSeq" id="WP_013496610.1">
    <property type="nucleotide sequence ID" value="NC_014831.1"/>
</dbReference>
<evidence type="ECO:0000256" key="8">
    <source>
        <dbReference type="ARBA" id="ARBA00051875"/>
    </source>
</evidence>
<dbReference type="NCBIfam" id="NF011397">
    <property type="entry name" value="PRK14822.1"/>
    <property type="match status" value="1"/>
</dbReference>
<dbReference type="HAMAP" id="MF_01405">
    <property type="entry name" value="Non_canon_purine_NTPase"/>
    <property type="match status" value="1"/>
</dbReference>
<evidence type="ECO:0000256" key="6">
    <source>
        <dbReference type="ARBA" id="ARBA00022842"/>
    </source>
</evidence>
<dbReference type="EMBL" id="CP002344">
    <property type="protein sequence ID" value="ADU52310.1"/>
    <property type="molecule type" value="Genomic_DNA"/>
</dbReference>
<evidence type="ECO:0000256" key="5">
    <source>
        <dbReference type="ARBA" id="ARBA00022801"/>
    </source>
</evidence>
<dbReference type="OrthoDB" id="9807456at2"/>
<evidence type="ECO:0000313" key="14">
    <source>
        <dbReference type="Proteomes" id="UP000008915"/>
    </source>
</evidence>
<dbReference type="Gene3D" id="3.90.950.10">
    <property type="match status" value="1"/>
</dbReference>
<feature type="binding site" evidence="10">
    <location>
        <position position="211"/>
    </location>
    <ligand>
        <name>substrate</name>
    </ligand>
</feature>
<dbReference type="GO" id="GO:0005829">
    <property type="term" value="C:cytosol"/>
    <property type="evidence" value="ECO:0007669"/>
    <property type="project" value="TreeGrafter"/>
</dbReference>
<feature type="binding site" evidence="10">
    <location>
        <begin position="216"/>
        <end position="217"/>
    </location>
    <ligand>
        <name>substrate</name>
    </ligand>
</feature>
<comment type="catalytic activity">
    <reaction evidence="10">
        <text>ITP + H2O = IMP + diphosphate + H(+)</text>
        <dbReference type="Rhea" id="RHEA:29399"/>
        <dbReference type="ChEBI" id="CHEBI:15377"/>
        <dbReference type="ChEBI" id="CHEBI:15378"/>
        <dbReference type="ChEBI" id="CHEBI:33019"/>
        <dbReference type="ChEBI" id="CHEBI:58053"/>
        <dbReference type="ChEBI" id="CHEBI:61402"/>
        <dbReference type="EC" id="3.6.1.66"/>
    </reaction>
</comment>
<evidence type="ECO:0000256" key="11">
    <source>
        <dbReference type="RuleBase" id="RU003781"/>
    </source>
</evidence>
<dbReference type="KEGG" id="tmr:Tmar_2231"/>
<keyword evidence="14" id="KW-1185">Reference proteome</keyword>
<comment type="function">
    <text evidence="10">Pyrophosphatase that catalyzes the hydrolysis of nucleoside triphosphates to their monophosphate derivatives, with a high preference for the non-canonical purine nucleotides XTP (xanthosine triphosphate), dITP (deoxyinosine triphosphate) and ITP. Seems to function as a house-cleaning enzyme that removes non-canonical purine nucleotides from the nucleotide pool, thus preventing their incorporation into DNA/RNA and avoiding chromosomal lesions.</text>
</comment>
<feature type="compositionally biased region" description="Basic and acidic residues" evidence="12">
    <location>
        <begin position="1"/>
        <end position="10"/>
    </location>
</feature>
<proteinExistence type="inferred from homology"/>
<comment type="cofactor">
    <cofactor evidence="10">
        <name>Mg(2+)</name>
        <dbReference type="ChEBI" id="CHEBI:18420"/>
    </cofactor>
    <text evidence="10">Binds 1 Mg(2+) ion per subunit.</text>
</comment>
<keyword evidence="5 10" id="KW-0378">Hydrolase</keyword>
<feature type="binding site" evidence="10">
    <location>
        <begin position="41"/>
        <end position="46"/>
    </location>
    <ligand>
        <name>substrate</name>
    </ligand>
</feature>
<evidence type="ECO:0000256" key="7">
    <source>
        <dbReference type="ARBA" id="ARBA00023080"/>
    </source>
</evidence>
<dbReference type="FunFam" id="3.90.950.10:FF:000001">
    <property type="entry name" value="dITP/XTP pyrophosphatase"/>
    <property type="match status" value="1"/>
</dbReference>
<dbReference type="Proteomes" id="UP000008915">
    <property type="component" value="Chromosome"/>
</dbReference>
<comment type="catalytic activity">
    <reaction evidence="8 10">
        <text>dITP + H2O = dIMP + diphosphate + H(+)</text>
        <dbReference type="Rhea" id="RHEA:28342"/>
        <dbReference type="ChEBI" id="CHEBI:15377"/>
        <dbReference type="ChEBI" id="CHEBI:15378"/>
        <dbReference type="ChEBI" id="CHEBI:33019"/>
        <dbReference type="ChEBI" id="CHEBI:61194"/>
        <dbReference type="ChEBI" id="CHEBI:61382"/>
        <dbReference type="EC" id="3.6.1.66"/>
    </reaction>
</comment>